<organism evidence="2 3">
    <name type="scientific">Dioscorea zingiberensis</name>
    <dbReference type="NCBI Taxonomy" id="325984"/>
    <lineage>
        <taxon>Eukaryota</taxon>
        <taxon>Viridiplantae</taxon>
        <taxon>Streptophyta</taxon>
        <taxon>Embryophyta</taxon>
        <taxon>Tracheophyta</taxon>
        <taxon>Spermatophyta</taxon>
        <taxon>Magnoliopsida</taxon>
        <taxon>Liliopsida</taxon>
        <taxon>Dioscoreales</taxon>
        <taxon>Dioscoreaceae</taxon>
        <taxon>Dioscorea</taxon>
    </lineage>
</organism>
<accession>A0A9D5HS89</accession>
<feature type="region of interest" description="Disordered" evidence="1">
    <location>
        <begin position="1"/>
        <end position="32"/>
    </location>
</feature>
<evidence type="ECO:0000313" key="3">
    <source>
        <dbReference type="Proteomes" id="UP001085076"/>
    </source>
</evidence>
<gene>
    <name evidence="2" type="ORF">J5N97_005330</name>
</gene>
<proteinExistence type="predicted"/>
<reference evidence="2" key="1">
    <citation type="submission" date="2021-03" db="EMBL/GenBank/DDBJ databases">
        <authorList>
            <person name="Li Z."/>
            <person name="Yang C."/>
        </authorList>
    </citation>
    <scope>NUCLEOTIDE SEQUENCE</scope>
    <source>
        <strain evidence="2">Dzin_1.0</strain>
        <tissue evidence="2">Leaf</tissue>
    </source>
</reference>
<evidence type="ECO:0000313" key="2">
    <source>
        <dbReference type="EMBL" id="KAJ0986974.1"/>
    </source>
</evidence>
<protein>
    <submittedName>
        <fullName evidence="2">Uncharacterized protein</fullName>
    </submittedName>
</protein>
<dbReference type="AlphaFoldDB" id="A0A9D5HS89"/>
<reference evidence="2" key="2">
    <citation type="journal article" date="2022" name="Hortic Res">
        <title>The genome of Dioscorea zingiberensis sheds light on the biosynthesis, origin and evolution of the medicinally important diosgenin saponins.</title>
        <authorList>
            <person name="Li Y."/>
            <person name="Tan C."/>
            <person name="Li Z."/>
            <person name="Guo J."/>
            <person name="Li S."/>
            <person name="Chen X."/>
            <person name="Wang C."/>
            <person name="Dai X."/>
            <person name="Yang H."/>
            <person name="Song W."/>
            <person name="Hou L."/>
            <person name="Xu J."/>
            <person name="Tong Z."/>
            <person name="Xu A."/>
            <person name="Yuan X."/>
            <person name="Wang W."/>
            <person name="Yang Q."/>
            <person name="Chen L."/>
            <person name="Sun Z."/>
            <person name="Wang K."/>
            <person name="Pan B."/>
            <person name="Chen J."/>
            <person name="Bao Y."/>
            <person name="Liu F."/>
            <person name="Qi X."/>
            <person name="Gang D.R."/>
            <person name="Wen J."/>
            <person name="Li J."/>
        </authorList>
    </citation>
    <scope>NUCLEOTIDE SEQUENCE</scope>
    <source>
        <strain evidence="2">Dzin_1.0</strain>
    </source>
</reference>
<dbReference type="Proteomes" id="UP001085076">
    <property type="component" value="Miscellaneous, Linkage group lg01"/>
</dbReference>
<name>A0A9D5HS89_9LILI</name>
<sequence length="77" mass="7938">MSSIVAGDDPNPTAATREKLMELGEAPASTPQTVPELIARVAAETRALAPEKTKARTTAIVNAAVSKIVVARSDAPL</sequence>
<evidence type="ECO:0000256" key="1">
    <source>
        <dbReference type="SAM" id="MobiDB-lite"/>
    </source>
</evidence>
<keyword evidence="3" id="KW-1185">Reference proteome</keyword>
<dbReference type="EMBL" id="JAGGNH010000001">
    <property type="protein sequence ID" value="KAJ0986974.1"/>
    <property type="molecule type" value="Genomic_DNA"/>
</dbReference>
<comment type="caution">
    <text evidence="2">The sequence shown here is derived from an EMBL/GenBank/DDBJ whole genome shotgun (WGS) entry which is preliminary data.</text>
</comment>